<name>A0ACB9QDU9_9MYRT</name>
<protein>
    <submittedName>
        <fullName evidence="1">Uncharacterized protein</fullName>
    </submittedName>
</protein>
<dbReference type="Proteomes" id="UP001057402">
    <property type="component" value="Chromosome 6"/>
</dbReference>
<dbReference type="EMBL" id="CM042885">
    <property type="protein sequence ID" value="KAI4364323.1"/>
    <property type="molecule type" value="Genomic_DNA"/>
</dbReference>
<evidence type="ECO:0000313" key="1">
    <source>
        <dbReference type="EMBL" id="KAI4364323.1"/>
    </source>
</evidence>
<sequence length="164" mass="18064">MGLGAADKRSRHAFPIRDDYPRTSHHCSPDVVGSWSGANEVPPREAGGSRRARPHDTLVSVIYQPTVPRSWVMDRKSSIEEEPRTLGADQLRFAREAALYVLNSMSVEEALRVFTHGLEPVAVDGWRRDDEGFHLNPIASGEMADEDVGRGGFAGPRDIVSAPF</sequence>
<proteinExistence type="predicted"/>
<gene>
    <name evidence="1" type="ORF">MLD38_020431</name>
</gene>
<reference evidence="2" key="1">
    <citation type="journal article" date="2023" name="Front. Plant Sci.">
        <title>Chromosomal-level genome assembly of Melastoma candidum provides insights into trichome evolution.</title>
        <authorList>
            <person name="Zhong Y."/>
            <person name="Wu W."/>
            <person name="Sun C."/>
            <person name="Zou P."/>
            <person name="Liu Y."/>
            <person name="Dai S."/>
            <person name="Zhou R."/>
        </authorList>
    </citation>
    <scope>NUCLEOTIDE SEQUENCE [LARGE SCALE GENOMIC DNA]</scope>
</reference>
<evidence type="ECO:0000313" key="2">
    <source>
        <dbReference type="Proteomes" id="UP001057402"/>
    </source>
</evidence>
<comment type="caution">
    <text evidence="1">The sequence shown here is derived from an EMBL/GenBank/DDBJ whole genome shotgun (WGS) entry which is preliminary data.</text>
</comment>
<accession>A0ACB9QDU9</accession>
<organism evidence="1 2">
    <name type="scientific">Melastoma candidum</name>
    <dbReference type="NCBI Taxonomy" id="119954"/>
    <lineage>
        <taxon>Eukaryota</taxon>
        <taxon>Viridiplantae</taxon>
        <taxon>Streptophyta</taxon>
        <taxon>Embryophyta</taxon>
        <taxon>Tracheophyta</taxon>
        <taxon>Spermatophyta</taxon>
        <taxon>Magnoliopsida</taxon>
        <taxon>eudicotyledons</taxon>
        <taxon>Gunneridae</taxon>
        <taxon>Pentapetalae</taxon>
        <taxon>rosids</taxon>
        <taxon>malvids</taxon>
        <taxon>Myrtales</taxon>
        <taxon>Melastomataceae</taxon>
        <taxon>Melastomatoideae</taxon>
        <taxon>Melastomateae</taxon>
        <taxon>Melastoma</taxon>
    </lineage>
</organism>
<keyword evidence="2" id="KW-1185">Reference proteome</keyword>